<dbReference type="Proteomes" id="UP000800036">
    <property type="component" value="Unassembled WGS sequence"/>
</dbReference>
<accession>A0A6A5V5Z1</accession>
<dbReference type="AlphaFoldDB" id="A0A6A5V5Z1"/>
<reference evidence="1" key="1">
    <citation type="journal article" date="2020" name="Stud. Mycol.">
        <title>101 Dothideomycetes genomes: a test case for predicting lifestyles and emergence of pathogens.</title>
        <authorList>
            <person name="Haridas S."/>
            <person name="Albert R."/>
            <person name="Binder M."/>
            <person name="Bloem J."/>
            <person name="Labutti K."/>
            <person name="Salamov A."/>
            <person name="Andreopoulos B."/>
            <person name="Baker S."/>
            <person name="Barry K."/>
            <person name="Bills G."/>
            <person name="Bluhm B."/>
            <person name="Cannon C."/>
            <person name="Castanera R."/>
            <person name="Culley D."/>
            <person name="Daum C."/>
            <person name="Ezra D."/>
            <person name="Gonzalez J."/>
            <person name="Henrissat B."/>
            <person name="Kuo A."/>
            <person name="Liang C."/>
            <person name="Lipzen A."/>
            <person name="Lutzoni F."/>
            <person name="Magnuson J."/>
            <person name="Mondo S."/>
            <person name="Nolan M."/>
            <person name="Ohm R."/>
            <person name="Pangilinan J."/>
            <person name="Park H.-J."/>
            <person name="Ramirez L."/>
            <person name="Alfaro M."/>
            <person name="Sun H."/>
            <person name="Tritt A."/>
            <person name="Yoshinaga Y."/>
            <person name="Zwiers L.-H."/>
            <person name="Turgeon B."/>
            <person name="Goodwin S."/>
            <person name="Spatafora J."/>
            <person name="Crous P."/>
            <person name="Grigoriev I."/>
        </authorList>
    </citation>
    <scope>NUCLEOTIDE SEQUENCE</scope>
    <source>
        <strain evidence="1">CBS 107.79</strain>
    </source>
</reference>
<evidence type="ECO:0000313" key="2">
    <source>
        <dbReference type="Proteomes" id="UP000800036"/>
    </source>
</evidence>
<proteinExistence type="predicted"/>
<dbReference type="OrthoDB" id="5410741at2759"/>
<dbReference type="GO" id="GO:0003676">
    <property type="term" value="F:nucleic acid binding"/>
    <property type="evidence" value="ECO:0007669"/>
    <property type="project" value="InterPro"/>
</dbReference>
<organism evidence="1 2">
    <name type="scientific">Bimuria novae-zelandiae CBS 107.79</name>
    <dbReference type="NCBI Taxonomy" id="1447943"/>
    <lineage>
        <taxon>Eukaryota</taxon>
        <taxon>Fungi</taxon>
        <taxon>Dikarya</taxon>
        <taxon>Ascomycota</taxon>
        <taxon>Pezizomycotina</taxon>
        <taxon>Dothideomycetes</taxon>
        <taxon>Pleosporomycetidae</taxon>
        <taxon>Pleosporales</taxon>
        <taxon>Massarineae</taxon>
        <taxon>Didymosphaeriaceae</taxon>
        <taxon>Bimuria</taxon>
    </lineage>
</organism>
<keyword evidence="2" id="KW-1185">Reference proteome</keyword>
<gene>
    <name evidence="1" type="ORF">BU23DRAFT_165190</name>
</gene>
<name>A0A6A5V5Z1_9PLEO</name>
<protein>
    <submittedName>
        <fullName evidence="1">Uncharacterized protein</fullName>
    </submittedName>
</protein>
<dbReference type="Gene3D" id="3.30.420.10">
    <property type="entry name" value="Ribonuclease H-like superfamily/Ribonuclease H"/>
    <property type="match status" value="1"/>
</dbReference>
<dbReference type="InterPro" id="IPR036397">
    <property type="entry name" value="RNaseH_sf"/>
</dbReference>
<sequence length="101" mass="11626">MSGLWYAENILKDYVFPYYCSVRDHNPGAYVYLVQDNVYLHGLGLRYCAPEIEQYSIKFAPQPPNSPDLHLIERCFGRLEGFLDGFEVPSSSRASRQMAKD</sequence>
<dbReference type="EMBL" id="ML976688">
    <property type="protein sequence ID" value="KAF1972278.1"/>
    <property type="molecule type" value="Genomic_DNA"/>
</dbReference>
<evidence type="ECO:0000313" key="1">
    <source>
        <dbReference type="EMBL" id="KAF1972278.1"/>
    </source>
</evidence>